<organism evidence="3 4">
    <name type="scientific">Frondihabitans sucicola</name>
    <dbReference type="NCBI Taxonomy" id="1268041"/>
    <lineage>
        <taxon>Bacteria</taxon>
        <taxon>Bacillati</taxon>
        <taxon>Actinomycetota</taxon>
        <taxon>Actinomycetes</taxon>
        <taxon>Micrococcales</taxon>
        <taxon>Microbacteriaceae</taxon>
        <taxon>Frondihabitans</taxon>
    </lineage>
</organism>
<gene>
    <name evidence="3" type="ORF">GCM10025867_38760</name>
</gene>
<feature type="transmembrane region" description="Helical" evidence="1">
    <location>
        <begin position="21"/>
        <end position="48"/>
    </location>
</feature>
<keyword evidence="1" id="KW-0812">Transmembrane</keyword>
<accession>A0ABN6Y6M3</accession>
<sequence length="136" mass="13306">MTAPLRARKACSRRARDDSGTITVLAAAIVGAVTATTLAIATAAGVLVERHRLGAGADAAALAAADVASGVVPGSPCEVATTVAAANRARIVTCETEGSSATVAVSSRVGPFVITVAATAGQPRSPPSPRTASSKK</sequence>
<dbReference type="InterPro" id="IPR028087">
    <property type="entry name" value="Tad_N"/>
</dbReference>
<name>A0ABN6Y6M3_9MICO</name>
<protein>
    <recommendedName>
        <fullName evidence="2">Putative Flp pilus-assembly TadG-like N-terminal domain-containing protein</fullName>
    </recommendedName>
</protein>
<evidence type="ECO:0000259" key="2">
    <source>
        <dbReference type="Pfam" id="PF13400"/>
    </source>
</evidence>
<dbReference type="InterPro" id="IPR021202">
    <property type="entry name" value="Rv3654c-like"/>
</dbReference>
<keyword evidence="1" id="KW-1133">Transmembrane helix</keyword>
<proteinExistence type="predicted"/>
<evidence type="ECO:0000256" key="1">
    <source>
        <dbReference type="SAM" id="Phobius"/>
    </source>
</evidence>
<dbReference type="NCBIfam" id="TIGR03816">
    <property type="entry name" value="tadE_like_DECH"/>
    <property type="match status" value="1"/>
</dbReference>
<dbReference type="EMBL" id="AP027732">
    <property type="protein sequence ID" value="BDZ51635.1"/>
    <property type="molecule type" value="Genomic_DNA"/>
</dbReference>
<dbReference type="Pfam" id="PF13400">
    <property type="entry name" value="Tad"/>
    <property type="match status" value="1"/>
</dbReference>
<reference evidence="4" key="1">
    <citation type="journal article" date="2019" name="Int. J. Syst. Evol. Microbiol.">
        <title>The Global Catalogue of Microorganisms (GCM) 10K type strain sequencing project: providing services to taxonomists for standard genome sequencing and annotation.</title>
        <authorList>
            <consortium name="The Broad Institute Genomics Platform"/>
            <consortium name="The Broad Institute Genome Sequencing Center for Infectious Disease"/>
            <person name="Wu L."/>
            <person name="Ma J."/>
        </authorList>
    </citation>
    <scope>NUCLEOTIDE SEQUENCE [LARGE SCALE GENOMIC DNA]</scope>
    <source>
        <strain evidence="4">NBRC 108728</strain>
    </source>
</reference>
<keyword evidence="1" id="KW-0472">Membrane</keyword>
<evidence type="ECO:0000313" key="4">
    <source>
        <dbReference type="Proteomes" id="UP001321486"/>
    </source>
</evidence>
<dbReference type="Proteomes" id="UP001321486">
    <property type="component" value="Chromosome"/>
</dbReference>
<keyword evidence="4" id="KW-1185">Reference proteome</keyword>
<evidence type="ECO:0000313" key="3">
    <source>
        <dbReference type="EMBL" id="BDZ51635.1"/>
    </source>
</evidence>
<feature type="domain" description="Putative Flp pilus-assembly TadG-like N-terminal" evidence="2">
    <location>
        <begin position="20"/>
        <end position="66"/>
    </location>
</feature>
<dbReference type="RefSeq" id="WP_286344353.1">
    <property type="nucleotide sequence ID" value="NZ_AP027732.1"/>
</dbReference>